<name>A0ABX0EWB9_9BACT</name>
<sequence>MPLIYLYQTLENRGNEEDILLNGPFICRRNTSWLGDGYYFWDGIIENAHWWGEVGYKVKGSDYVITKGCCDFDFDTCFDLVGWTEHLNQFKQAVDLMNEMGLIDSNVTVRRVIEYIKNKTQSFNYQAIRACGVLTRSEKSEMFFQMKFNVKKVPYLDLTPPIQLCLFDKGSLNFRNYEVIDKAV</sequence>
<evidence type="ECO:0000313" key="2">
    <source>
        <dbReference type="Proteomes" id="UP001318301"/>
    </source>
</evidence>
<protein>
    <submittedName>
        <fullName evidence="1">Uncharacterized protein</fullName>
    </submittedName>
</protein>
<dbReference type="EMBL" id="SEWW01000005">
    <property type="protein sequence ID" value="NGZ44749.1"/>
    <property type="molecule type" value="Genomic_DNA"/>
</dbReference>
<evidence type="ECO:0000313" key="1">
    <source>
        <dbReference type="EMBL" id="NGZ44749.1"/>
    </source>
</evidence>
<gene>
    <name evidence="1" type="ORF">EWU23_09690</name>
</gene>
<organism evidence="1 2">
    <name type="scientific">Aquirufa beregesia</name>
    <dbReference type="NCBI Taxonomy" id="2516556"/>
    <lineage>
        <taxon>Bacteria</taxon>
        <taxon>Pseudomonadati</taxon>
        <taxon>Bacteroidota</taxon>
        <taxon>Cytophagia</taxon>
        <taxon>Cytophagales</taxon>
        <taxon>Flectobacillaceae</taxon>
        <taxon>Aquirufa</taxon>
    </lineage>
</organism>
<keyword evidence="2" id="KW-1185">Reference proteome</keyword>
<comment type="caution">
    <text evidence="1">The sequence shown here is derived from an EMBL/GenBank/DDBJ whole genome shotgun (WGS) entry which is preliminary data.</text>
</comment>
<reference evidence="1 2" key="1">
    <citation type="submission" date="2019-02" db="EMBL/GenBank/DDBJ databases">
        <title>Genome of a new Bacteroidetes strain.</title>
        <authorList>
            <person name="Pitt A."/>
        </authorList>
    </citation>
    <scope>NUCLEOTIDE SEQUENCE [LARGE SCALE GENOMIC DNA]</scope>
    <source>
        <strain evidence="1 2">50C-KIRBA</strain>
    </source>
</reference>
<accession>A0ABX0EWB9</accession>
<dbReference type="Proteomes" id="UP001318301">
    <property type="component" value="Unassembled WGS sequence"/>
</dbReference>
<dbReference type="RefSeq" id="WP_166231584.1">
    <property type="nucleotide sequence ID" value="NZ_CBCSIJ010000026.1"/>
</dbReference>
<proteinExistence type="predicted"/>